<evidence type="ECO:0000259" key="3">
    <source>
        <dbReference type="Pfam" id="PF22725"/>
    </source>
</evidence>
<protein>
    <submittedName>
        <fullName evidence="4">Putative dehydrogenase</fullName>
    </submittedName>
</protein>
<feature type="domain" description="GFO/IDH/MocA-like oxidoreductase" evidence="3">
    <location>
        <begin position="131"/>
        <end position="265"/>
    </location>
</feature>
<keyword evidence="5" id="KW-1185">Reference proteome</keyword>
<dbReference type="Gene3D" id="3.30.360.10">
    <property type="entry name" value="Dihydrodipicolinate Reductase, domain 2"/>
    <property type="match status" value="1"/>
</dbReference>
<accession>A0A4R2B7K5</accession>
<dbReference type="PANTHER" id="PTHR43818:SF11">
    <property type="entry name" value="BCDNA.GH03377"/>
    <property type="match status" value="1"/>
</dbReference>
<reference evidence="4 5" key="1">
    <citation type="journal article" date="2015" name="Stand. Genomic Sci.">
        <title>Genomic Encyclopedia of Bacterial and Archaeal Type Strains, Phase III: the genomes of soil and plant-associated and newly described type strains.</title>
        <authorList>
            <person name="Whitman W.B."/>
            <person name="Woyke T."/>
            <person name="Klenk H.P."/>
            <person name="Zhou Y."/>
            <person name="Lilburn T.G."/>
            <person name="Beck B.J."/>
            <person name="De Vos P."/>
            <person name="Vandamme P."/>
            <person name="Eisen J.A."/>
            <person name="Garrity G."/>
            <person name="Hugenholtz P."/>
            <person name="Kyrpides N.C."/>
        </authorList>
    </citation>
    <scope>NUCLEOTIDE SEQUENCE [LARGE SCALE GENOMIC DNA]</scope>
    <source>
        <strain evidence="4 5">CV53</strain>
    </source>
</reference>
<dbReference type="EMBL" id="SLVV01000010">
    <property type="protein sequence ID" value="TCN22677.1"/>
    <property type="molecule type" value="Genomic_DNA"/>
</dbReference>
<dbReference type="Pfam" id="PF22725">
    <property type="entry name" value="GFO_IDH_MocA_C3"/>
    <property type="match status" value="1"/>
</dbReference>
<dbReference type="GO" id="GO:0000166">
    <property type="term" value="F:nucleotide binding"/>
    <property type="evidence" value="ECO:0007669"/>
    <property type="project" value="InterPro"/>
</dbReference>
<name>A0A4R2B7K5_9BACI</name>
<dbReference type="SUPFAM" id="SSF55347">
    <property type="entry name" value="Glyceraldehyde-3-phosphate dehydrogenase-like, C-terminal domain"/>
    <property type="match status" value="1"/>
</dbReference>
<dbReference type="InterPro" id="IPR036291">
    <property type="entry name" value="NAD(P)-bd_dom_sf"/>
</dbReference>
<comment type="caution">
    <text evidence="4">The sequence shown here is derived from an EMBL/GenBank/DDBJ whole genome shotgun (WGS) entry which is preliminary data.</text>
</comment>
<dbReference type="Gene3D" id="3.40.50.720">
    <property type="entry name" value="NAD(P)-binding Rossmann-like Domain"/>
    <property type="match status" value="1"/>
</dbReference>
<dbReference type="SUPFAM" id="SSF51735">
    <property type="entry name" value="NAD(P)-binding Rossmann-fold domains"/>
    <property type="match status" value="1"/>
</dbReference>
<keyword evidence="1" id="KW-0560">Oxidoreductase</keyword>
<dbReference type="GO" id="GO:0016491">
    <property type="term" value="F:oxidoreductase activity"/>
    <property type="evidence" value="ECO:0007669"/>
    <property type="project" value="UniProtKB-KW"/>
</dbReference>
<dbReference type="RefSeq" id="WP_132009567.1">
    <property type="nucleotide sequence ID" value="NZ_JABUHM010000011.1"/>
</dbReference>
<dbReference type="InterPro" id="IPR050463">
    <property type="entry name" value="Gfo/Idh/MocA_oxidrdct_glycsds"/>
</dbReference>
<dbReference type="InterPro" id="IPR000683">
    <property type="entry name" value="Gfo/Idh/MocA-like_OxRdtase_N"/>
</dbReference>
<organism evidence="4 5">
    <name type="scientific">Mesobacillus foraminis</name>
    <dbReference type="NCBI Taxonomy" id="279826"/>
    <lineage>
        <taxon>Bacteria</taxon>
        <taxon>Bacillati</taxon>
        <taxon>Bacillota</taxon>
        <taxon>Bacilli</taxon>
        <taxon>Bacillales</taxon>
        <taxon>Bacillaceae</taxon>
        <taxon>Mesobacillus</taxon>
    </lineage>
</organism>
<dbReference type="PANTHER" id="PTHR43818">
    <property type="entry name" value="BCDNA.GH03377"/>
    <property type="match status" value="1"/>
</dbReference>
<feature type="domain" description="Gfo/Idh/MocA-like oxidoreductase N-terminal" evidence="2">
    <location>
        <begin position="4"/>
        <end position="119"/>
    </location>
</feature>
<evidence type="ECO:0000256" key="1">
    <source>
        <dbReference type="ARBA" id="ARBA00023002"/>
    </source>
</evidence>
<dbReference type="AlphaFoldDB" id="A0A4R2B7K5"/>
<proteinExistence type="predicted"/>
<evidence type="ECO:0000259" key="2">
    <source>
        <dbReference type="Pfam" id="PF01408"/>
    </source>
</evidence>
<dbReference type="Pfam" id="PF01408">
    <property type="entry name" value="GFO_IDH_MocA"/>
    <property type="match status" value="1"/>
</dbReference>
<evidence type="ECO:0000313" key="5">
    <source>
        <dbReference type="Proteomes" id="UP000295689"/>
    </source>
</evidence>
<evidence type="ECO:0000313" key="4">
    <source>
        <dbReference type="EMBL" id="TCN22677.1"/>
    </source>
</evidence>
<sequence>MEKIKIGIIGCGNISGIYLQSPKILEILDIVAVADLDLERAKAKSAEYNIAKAYSVEELLADPEIEMVINLTIPGAHAEICLAALEAGKHVYVEKPLSINLDDGRKLMEEAEKKGLRVGCAPDTFLGGGLQTCRKLIDDGWIGEPTAATAFMMSNGPEGWHPDPEFFYKKGGGPMFDMGPYYLTAMVHLLGPIRRVTGSTRTSLPERTILSQPKYKQKIRVETPTHIAGVLDFESGAIGSMITSFDVFGGSQLPRIEVYGTQGTLVVPDPNTFGGPIYLRRGGEQNWTELPLTHGFTENSRGIGVADMAYAIKNNRSHRASGELAFHVLEAMHAFHLSSEEGRHYEMLSGCERPAPFPVGINKNSMELLD</sequence>
<dbReference type="InterPro" id="IPR055170">
    <property type="entry name" value="GFO_IDH_MocA-like_dom"/>
</dbReference>
<gene>
    <name evidence="4" type="ORF">EV146_110163</name>
</gene>
<dbReference type="Proteomes" id="UP000295689">
    <property type="component" value="Unassembled WGS sequence"/>
</dbReference>